<keyword evidence="2" id="KW-1185">Reference proteome</keyword>
<organism evidence="1 2">
    <name type="scientific">Cetraspora pellucida</name>
    <dbReference type="NCBI Taxonomy" id="1433469"/>
    <lineage>
        <taxon>Eukaryota</taxon>
        <taxon>Fungi</taxon>
        <taxon>Fungi incertae sedis</taxon>
        <taxon>Mucoromycota</taxon>
        <taxon>Glomeromycotina</taxon>
        <taxon>Glomeromycetes</taxon>
        <taxon>Diversisporales</taxon>
        <taxon>Gigasporaceae</taxon>
        <taxon>Cetraspora</taxon>
    </lineage>
</organism>
<sequence length="70" mass="8187">FFIVKNKKNVTASVLKPWHGALSILNSCILFTTIHHNLEKHHRRLSVTWKERSCYTYHGHDALSIPTIYI</sequence>
<name>A0ACA9K327_9GLOM</name>
<proteinExistence type="predicted"/>
<dbReference type="EMBL" id="CAJVPW010000274">
    <property type="protein sequence ID" value="CAG8448574.1"/>
    <property type="molecule type" value="Genomic_DNA"/>
</dbReference>
<feature type="non-terminal residue" evidence="1">
    <location>
        <position position="1"/>
    </location>
</feature>
<gene>
    <name evidence="1" type="ORF">SPELUC_LOCUS660</name>
</gene>
<dbReference type="Proteomes" id="UP000789366">
    <property type="component" value="Unassembled WGS sequence"/>
</dbReference>
<protein>
    <submittedName>
        <fullName evidence="1">10372_t:CDS:1</fullName>
    </submittedName>
</protein>
<accession>A0ACA9K327</accession>
<reference evidence="1" key="1">
    <citation type="submission" date="2021-06" db="EMBL/GenBank/DDBJ databases">
        <authorList>
            <person name="Kallberg Y."/>
            <person name="Tangrot J."/>
            <person name="Rosling A."/>
        </authorList>
    </citation>
    <scope>NUCLEOTIDE SEQUENCE</scope>
    <source>
        <strain evidence="1">28 12/20/2015</strain>
    </source>
</reference>
<comment type="caution">
    <text evidence="1">The sequence shown here is derived from an EMBL/GenBank/DDBJ whole genome shotgun (WGS) entry which is preliminary data.</text>
</comment>
<evidence type="ECO:0000313" key="1">
    <source>
        <dbReference type="EMBL" id="CAG8448574.1"/>
    </source>
</evidence>
<evidence type="ECO:0000313" key="2">
    <source>
        <dbReference type="Proteomes" id="UP000789366"/>
    </source>
</evidence>